<gene>
    <name evidence="1" type="ORF">UFOVP253_13</name>
</gene>
<accession>A0A6J5LL55</accession>
<dbReference type="EMBL" id="LR796266">
    <property type="protein sequence ID" value="CAB4132389.1"/>
    <property type="molecule type" value="Genomic_DNA"/>
</dbReference>
<proteinExistence type="predicted"/>
<protein>
    <submittedName>
        <fullName evidence="1">Uncharacterized protein</fullName>
    </submittedName>
</protein>
<name>A0A6J5LL55_9CAUD</name>
<sequence>MTRYPQANNANEARYLQQKDNTESNFKKMWKMKQFPCADCKLRWHPHAMSLDHVDRKSMKYHPGTEKPVNINACLYWNPVAFNKQLQLMEPVCRNCHMIREAKRDIDDPKVSPRNKHLFPMWFDKCKGALVVE</sequence>
<evidence type="ECO:0000313" key="1">
    <source>
        <dbReference type="EMBL" id="CAB4132389.1"/>
    </source>
</evidence>
<reference evidence="1" key="1">
    <citation type="submission" date="2020-04" db="EMBL/GenBank/DDBJ databases">
        <authorList>
            <person name="Chiriac C."/>
            <person name="Salcher M."/>
            <person name="Ghai R."/>
            <person name="Kavagutti S V."/>
        </authorList>
    </citation>
    <scope>NUCLEOTIDE SEQUENCE</scope>
</reference>
<organism evidence="1">
    <name type="scientific">uncultured Caudovirales phage</name>
    <dbReference type="NCBI Taxonomy" id="2100421"/>
    <lineage>
        <taxon>Viruses</taxon>
        <taxon>Duplodnaviria</taxon>
        <taxon>Heunggongvirae</taxon>
        <taxon>Uroviricota</taxon>
        <taxon>Caudoviricetes</taxon>
        <taxon>Peduoviridae</taxon>
        <taxon>Maltschvirus</taxon>
        <taxon>Maltschvirus maltsch</taxon>
    </lineage>
</organism>